<dbReference type="Pfam" id="PF00528">
    <property type="entry name" value="BPD_transp_1"/>
    <property type="match status" value="1"/>
</dbReference>
<dbReference type="PANTHER" id="PTHR43744:SF12">
    <property type="entry name" value="ABC TRANSPORTER PERMEASE PROTEIN MG189-RELATED"/>
    <property type="match status" value="1"/>
</dbReference>
<name>A0AAU8AMR5_9RHOB</name>
<evidence type="ECO:0000256" key="5">
    <source>
        <dbReference type="ARBA" id="ARBA00022989"/>
    </source>
</evidence>
<protein>
    <submittedName>
        <fullName evidence="9">Carbohydrate ABC transporter permease</fullName>
    </submittedName>
</protein>
<evidence type="ECO:0000259" key="8">
    <source>
        <dbReference type="PROSITE" id="PS50928"/>
    </source>
</evidence>
<evidence type="ECO:0000256" key="3">
    <source>
        <dbReference type="ARBA" id="ARBA00022475"/>
    </source>
</evidence>
<keyword evidence="6 7" id="KW-0472">Membrane</keyword>
<dbReference type="GO" id="GO:0055085">
    <property type="term" value="P:transmembrane transport"/>
    <property type="evidence" value="ECO:0007669"/>
    <property type="project" value="InterPro"/>
</dbReference>
<feature type="transmembrane region" description="Helical" evidence="7">
    <location>
        <begin position="187"/>
        <end position="209"/>
    </location>
</feature>
<proteinExistence type="inferred from homology"/>
<evidence type="ECO:0000256" key="1">
    <source>
        <dbReference type="ARBA" id="ARBA00004651"/>
    </source>
</evidence>
<feature type="transmembrane region" description="Helical" evidence="7">
    <location>
        <begin position="72"/>
        <end position="98"/>
    </location>
</feature>
<comment type="similarity">
    <text evidence="7">Belongs to the binding-protein-dependent transport system permease family.</text>
</comment>
<gene>
    <name evidence="9" type="ORF">PVT71_16195</name>
</gene>
<feature type="domain" description="ABC transmembrane type-1" evidence="8">
    <location>
        <begin position="75"/>
        <end position="266"/>
    </location>
</feature>
<accession>A0AAU8AMR5</accession>
<evidence type="ECO:0000256" key="7">
    <source>
        <dbReference type="RuleBase" id="RU363032"/>
    </source>
</evidence>
<dbReference type="Gene3D" id="1.10.3720.10">
    <property type="entry name" value="MetI-like"/>
    <property type="match status" value="1"/>
</dbReference>
<dbReference type="CDD" id="cd06261">
    <property type="entry name" value="TM_PBP2"/>
    <property type="match status" value="1"/>
</dbReference>
<feature type="transmembrane region" description="Helical" evidence="7">
    <location>
        <begin position="144"/>
        <end position="166"/>
    </location>
</feature>
<evidence type="ECO:0000313" key="9">
    <source>
        <dbReference type="EMBL" id="XCC96234.1"/>
    </source>
</evidence>
<keyword evidence="5 7" id="KW-1133">Transmembrane helix</keyword>
<dbReference type="InterPro" id="IPR000515">
    <property type="entry name" value="MetI-like"/>
</dbReference>
<dbReference type="GO" id="GO:0005886">
    <property type="term" value="C:plasma membrane"/>
    <property type="evidence" value="ECO:0007669"/>
    <property type="project" value="UniProtKB-SubCell"/>
</dbReference>
<dbReference type="EMBL" id="CP123385">
    <property type="protein sequence ID" value="XCC96234.1"/>
    <property type="molecule type" value="Genomic_DNA"/>
</dbReference>
<comment type="subcellular location">
    <subcellularLocation>
        <location evidence="1 7">Cell membrane</location>
        <topology evidence="1 7">Multi-pass membrane protein</topology>
    </subcellularLocation>
</comment>
<evidence type="ECO:0000256" key="4">
    <source>
        <dbReference type="ARBA" id="ARBA00022692"/>
    </source>
</evidence>
<evidence type="ECO:0000256" key="2">
    <source>
        <dbReference type="ARBA" id="ARBA00022448"/>
    </source>
</evidence>
<evidence type="ECO:0000256" key="6">
    <source>
        <dbReference type="ARBA" id="ARBA00023136"/>
    </source>
</evidence>
<feature type="transmembrane region" description="Helical" evidence="7">
    <location>
        <begin position="247"/>
        <end position="266"/>
    </location>
</feature>
<feature type="transmembrane region" description="Helical" evidence="7">
    <location>
        <begin position="110"/>
        <end position="132"/>
    </location>
</feature>
<dbReference type="SUPFAM" id="SSF161098">
    <property type="entry name" value="MetI-like"/>
    <property type="match status" value="1"/>
</dbReference>
<keyword evidence="4 7" id="KW-0812">Transmembrane</keyword>
<organism evidence="9">
    <name type="scientific">Alloyangia sp. H15</name>
    <dbReference type="NCBI Taxonomy" id="3029062"/>
    <lineage>
        <taxon>Bacteria</taxon>
        <taxon>Pseudomonadati</taxon>
        <taxon>Pseudomonadota</taxon>
        <taxon>Alphaproteobacteria</taxon>
        <taxon>Rhodobacterales</taxon>
        <taxon>Roseobacteraceae</taxon>
        <taxon>Alloyangia</taxon>
    </lineage>
</organism>
<reference evidence="9" key="1">
    <citation type="submission" date="2023-02" db="EMBL/GenBank/DDBJ databases">
        <title>Description and genomic characterization of Salipiger bruguierae sp. nov., isolated from the sediment of mangrove plant Bruguiera sexangula.</title>
        <authorList>
            <person name="Long M."/>
        </authorList>
    </citation>
    <scope>NUCLEOTIDE SEQUENCE</scope>
    <source>
        <strain evidence="9">H15</strain>
    </source>
</reference>
<dbReference type="PROSITE" id="PS50928">
    <property type="entry name" value="ABC_TM1"/>
    <property type="match status" value="1"/>
</dbReference>
<keyword evidence="3" id="KW-1003">Cell membrane</keyword>
<keyword evidence="2 7" id="KW-0813">Transport</keyword>
<dbReference type="AlphaFoldDB" id="A0AAU8AMR5"/>
<dbReference type="InterPro" id="IPR035906">
    <property type="entry name" value="MetI-like_sf"/>
</dbReference>
<sequence length="281" mass="30012">MSASTLRAPRRAGRVAGSVVLLLLVAAVLFPLALMALNALKTHAEVVASPLALPRQPSLDAFARAWSSGGFAHALVNSVIITAVTVALTTGTAAMAAWPLARKAVRGWRIIMLYFLATVAVPIQLFLFPLFFIYAKLGLVSNPVATAVILSAVNLPVAILLLRSFALSIPAALDEAAFMEGASPWQVFRLVILPLMRPGLVTVAILTGFNAWNEYLITQTFQQSQSSYTVMLAFLSMNSEIGSDKSLMMAGAVIVIAPLLIFFLLMQRLFVDGVTRGAVKG</sequence>
<dbReference type="PANTHER" id="PTHR43744">
    <property type="entry name" value="ABC TRANSPORTER PERMEASE PROTEIN MG189-RELATED-RELATED"/>
    <property type="match status" value="1"/>
</dbReference>
<dbReference type="RefSeq" id="WP_353475100.1">
    <property type="nucleotide sequence ID" value="NZ_CP123385.1"/>
</dbReference>